<sequence>MVLLFLSGSPLDRSNGIEGPRGTPQRFVGSFFWGGSYPGDMRIGDDATVGERIAYYRRRRGYSQAVLSGLLGRSEEWLSQIERGARDLDRLSVIRQVADALRIEPTKLLPGPFHATPRQTANGTVGTAPDAVPAIETAMLRYDGMASLVGVPERDVVDLEDLRRRISVAYVCSQTEQWSRMAPLVPDMIADSYHAVRQADDDAALRRARSLEALVYRVTSGMLDRLGESRLPWVAAERSMAAAEQTDDPLLIAGGAWRLAVVLRHAGRISESTEVPIAAADALRARDRNATPGHLSVYGSLMLKGAVGAATSNDHATAQDCLREVDRTAERLGEDRNDFWLAFGPTNVAIHRVWLALEMGDPGRAVDLADSVPLDRLPAELAERRVSHLITVAWARYLRRDYREALDSLRDARECAPEQLLFTGRVHAMLRGMLQRERRSVKRDLRELADFVGVVA</sequence>
<feature type="domain" description="HTH cro/C1-type" evidence="1">
    <location>
        <begin position="53"/>
        <end position="108"/>
    </location>
</feature>
<dbReference type="InterPro" id="IPR001387">
    <property type="entry name" value="Cro/C1-type_HTH"/>
</dbReference>
<dbReference type="EMBL" id="JBHTIW010000017">
    <property type="protein sequence ID" value="MFD0921970.1"/>
    <property type="molecule type" value="Genomic_DNA"/>
</dbReference>
<dbReference type="Pfam" id="PF13560">
    <property type="entry name" value="HTH_31"/>
    <property type="match status" value="1"/>
</dbReference>
<dbReference type="InterPro" id="IPR010982">
    <property type="entry name" value="Lambda_DNA-bd_dom_sf"/>
</dbReference>
<dbReference type="CDD" id="cd00093">
    <property type="entry name" value="HTH_XRE"/>
    <property type="match status" value="1"/>
</dbReference>
<reference evidence="3" key="1">
    <citation type="journal article" date="2019" name="Int. J. Syst. Evol. Microbiol.">
        <title>The Global Catalogue of Microorganisms (GCM) 10K type strain sequencing project: providing services to taxonomists for standard genome sequencing and annotation.</title>
        <authorList>
            <consortium name="The Broad Institute Genomics Platform"/>
            <consortium name="The Broad Institute Genome Sequencing Center for Infectious Disease"/>
            <person name="Wu L."/>
            <person name="Ma J."/>
        </authorList>
    </citation>
    <scope>NUCLEOTIDE SEQUENCE [LARGE SCALE GENOMIC DNA]</scope>
    <source>
        <strain evidence="3">CCUG 56401</strain>
    </source>
</reference>
<evidence type="ECO:0000259" key="1">
    <source>
        <dbReference type="PROSITE" id="PS50943"/>
    </source>
</evidence>
<dbReference type="Proteomes" id="UP001597018">
    <property type="component" value="Unassembled WGS sequence"/>
</dbReference>
<evidence type="ECO:0000313" key="2">
    <source>
        <dbReference type="EMBL" id="MFD0921970.1"/>
    </source>
</evidence>
<dbReference type="PROSITE" id="PS50943">
    <property type="entry name" value="HTH_CROC1"/>
    <property type="match status" value="1"/>
</dbReference>
<name>A0ABW3FUZ5_9PSEU</name>
<dbReference type="SMART" id="SM00530">
    <property type="entry name" value="HTH_XRE"/>
    <property type="match status" value="1"/>
</dbReference>
<evidence type="ECO:0000313" key="3">
    <source>
        <dbReference type="Proteomes" id="UP001597018"/>
    </source>
</evidence>
<proteinExistence type="predicted"/>
<organism evidence="2 3">
    <name type="scientific">Saccharopolyspora rosea</name>
    <dbReference type="NCBI Taxonomy" id="524884"/>
    <lineage>
        <taxon>Bacteria</taxon>
        <taxon>Bacillati</taxon>
        <taxon>Actinomycetota</taxon>
        <taxon>Actinomycetes</taxon>
        <taxon>Pseudonocardiales</taxon>
        <taxon>Pseudonocardiaceae</taxon>
        <taxon>Saccharopolyspora</taxon>
    </lineage>
</organism>
<keyword evidence="3" id="KW-1185">Reference proteome</keyword>
<dbReference type="SUPFAM" id="SSF47413">
    <property type="entry name" value="lambda repressor-like DNA-binding domains"/>
    <property type="match status" value="1"/>
</dbReference>
<dbReference type="RefSeq" id="WP_263248283.1">
    <property type="nucleotide sequence ID" value="NZ_BAABLT010000026.1"/>
</dbReference>
<comment type="caution">
    <text evidence="2">The sequence shown here is derived from an EMBL/GenBank/DDBJ whole genome shotgun (WGS) entry which is preliminary data.</text>
</comment>
<dbReference type="Gene3D" id="1.10.260.40">
    <property type="entry name" value="lambda repressor-like DNA-binding domains"/>
    <property type="match status" value="1"/>
</dbReference>
<protein>
    <submittedName>
        <fullName evidence="2">Helix-turn-helix domain-containing protein</fullName>
    </submittedName>
</protein>
<accession>A0ABW3FUZ5</accession>
<gene>
    <name evidence="2" type="ORF">ACFQ16_19675</name>
</gene>